<dbReference type="Proteomes" id="UP000466431">
    <property type="component" value="Chromosome"/>
</dbReference>
<dbReference type="AlphaFoldDB" id="A0A7I7RD27"/>
<evidence type="ECO:0000313" key="2">
    <source>
        <dbReference type="EMBL" id="BBY42444.1"/>
    </source>
</evidence>
<feature type="region of interest" description="Disordered" evidence="1">
    <location>
        <begin position="149"/>
        <end position="170"/>
    </location>
</feature>
<evidence type="ECO:0000256" key="1">
    <source>
        <dbReference type="SAM" id="MobiDB-lite"/>
    </source>
</evidence>
<name>A0A7I7RD27_MYCCF</name>
<organism evidence="2 3">
    <name type="scientific">Mycolicibacterium celeriflavum</name>
    <name type="common">Mycobacterium celeriflavum</name>
    <dbReference type="NCBI Taxonomy" id="1249101"/>
    <lineage>
        <taxon>Bacteria</taxon>
        <taxon>Bacillati</taxon>
        <taxon>Actinomycetota</taxon>
        <taxon>Actinomycetes</taxon>
        <taxon>Mycobacteriales</taxon>
        <taxon>Mycobacteriaceae</taxon>
        <taxon>Mycolicibacterium</taxon>
    </lineage>
</organism>
<evidence type="ECO:0000313" key="3">
    <source>
        <dbReference type="Proteomes" id="UP000466431"/>
    </source>
</evidence>
<sequence length="170" mass="18937">MQPVATIGGKRLGPQHRRRGLIGGLSWRGPTKRKNLDGIAVDGRAVGILSFDEDKADSRSCHRQAQYGVHTHPFGRPSTAGDRNSKAHRRLRRAVASGRVAADNWMNRNVLCRFHPCKHRLFPFAKGPFAITHDQPPGRILPWQGEVPWQQSSRRKAHPAAARYSGTRSG</sequence>
<keyword evidence="3" id="KW-1185">Reference proteome</keyword>
<dbReference type="EMBL" id="AP022591">
    <property type="protein sequence ID" value="BBY42444.1"/>
    <property type="molecule type" value="Genomic_DNA"/>
</dbReference>
<accession>A0A7I7RD27</accession>
<reference evidence="2 3" key="1">
    <citation type="journal article" date="2019" name="Emerg. Microbes Infect.">
        <title>Comprehensive subspecies identification of 175 nontuberculous mycobacteria species based on 7547 genomic profiles.</title>
        <authorList>
            <person name="Matsumoto Y."/>
            <person name="Kinjo T."/>
            <person name="Motooka D."/>
            <person name="Nabeya D."/>
            <person name="Jung N."/>
            <person name="Uechi K."/>
            <person name="Horii T."/>
            <person name="Iida T."/>
            <person name="Fujita J."/>
            <person name="Nakamura S."/>
        </authorList>
    </citation>
    <scope>NUCLEOTIDE SEQUENCE [LARGE SCALE GENOMIC DNA]</scope>
    <source>
        <strain evidence="2 3">JCM 18439</strain>
    </source>
</reference>
<proteinExistence type="predicted"/>
<dbReference type="KEGG" id="mcee:MCEL_07390"/>
<protein>
    <submittedName>
        <fullName evidence="2">Uncharacterized protein</fullName>
    </submittedName>
</protein>
<gene>
    <name evidence="2" type="ORF">MCEL_07390</name>
</gene>